<name>A0A3G0TLH3_ISOMC</name>
<feature type="signal peptide" evidence="1">
    <location>
        <begin position="1"/>
        <end position="19"/>
    </location>
</feature>
<protein>
    <recommendedName>
        <fullName evidence="3">Saposin B-type domain-containing protein</fullName>
    </recommendedName>
</protein>
<evidence type="ECO:0000256" key="1">
    <source>
        <dbReference type="SAM" id="SignalP"/>
    </source>
</evidence>
<evidence type="ECO:0000313" key="2">
    <source>
        <dbReference type="EMBL" id="ACD11816.1"/>
    </source>
</evidence>
<proteinExistence type="evidence at transcript level"/>
<feature type="chain" id="PRO_5018109406" description="Saposin B-type domain-containing protein" evidence="1">
    <location>
        <begin position="20"/>
        <end position="103"/>
    </location>
</feature>
<keyword evidence="1" id="KW-0732">Signal</keyword>
<dbReference type="AlphaFoldDB" id="A0A3G0TLH3"/>
<accession>A0A3G0TLH3</accession>
<evidence type="ECO:0008006" key="3">
    <source>
        <dbReference type="Google" id="ProtNLM"/>
    </source>
</evidence>
<dbReference type="EMBL" id="EU252228">
    <property type="protein sequence ID" value="ACD11816.1"/>
    <property type="molecule type" value="mRNA"/>
</dbReference>
<organism evidence="2">
    <name type="scientific">Isometrus maculatus</name>
    <name type="common">Lesser brown scorpion</name>
    <name type="synonym">Scorpio maculatus</name>
    <dbReference type="NCBI Taxonomy" id="497827"/>
    <lineage>
        <taxon>Eukaryota</taxon>
        <taxon>Metazoa</taxon>
        <taxon>Ecdysozoa</taxon>
        <taxon>Arthropoda</taxon>
        <taxon>Chelicerata</taxon>
        <taxon>Arachnida</taxon>
        <taxon>Scorpiones</taxon>
        <taxon>Buthida</taxon>
        <taxon>Buthoidea</taxon>
        <taxon>Buthidae</taxon>
        <taxon>Isometrus</taxon>
    </lineage>
</organism>
<reference evidence="2" key="1">
    <citation type="submission" date="2007-10" db="EMBL/GenBank/DDBJ databases">
        <title>Classification and functional annotation of ESTs from venom glands of Isometrus maculatus.</title>
        <authorList>
            <person name="Li W."/>
            <person name="Ma Y."/>
            <person name="Zhao R."/>
            <person name="Cao Z."/>
        </authorList>
    </citation>
    <scope>NUCLEOTIDE SEQUENCE</scope>
    <source>
        <tissue evidence="2">Venom gland</tissue>
    </source>
</reference>
<sequence length="103" mass="11723">MMKALVLLGFLSIWSSGLAYTPAEMTEAVCSVPDKYLLRYISCVIERSPRIFQKAADVLHKCVDSVYENEGKLDSILIYGCQEDVSHDSEVKAFIFFQIFYIL</sequence>